<dbReference type="SMART" id="SM00400">
    <property type="entry name" value="ZnF_CHCC"/>
    <property type="match status" value="1"/>
</dbReference>
<dbReference type="RefSeq" id="WP_341842213.1">
    <property type="nucleotide sequence ID" value="NZ_CP149792.1"/>
</dbReference>
<sequence>MNDLLDKINIIEVIGEVVELKQRGSNFMGLCPFHNEKTPPFVVSPTRKIYKCFGCGKSGNAVDFLMEAKHLSRNDALRILECKIEIEPEPLEPLHIPEPSQIISELNSIESTLHASFNSVNSLLGFDKVILDYCIGQIEELEERIKSNEELRVTNMYYLPSTTLTSLRNIKSNQSFKFSYETITNQCLVLAVSYFTSSLKELFCQSLNICFLREKNLVKSDTELKFTLEELINVKSGKSNSIGELIVKKKGISFQDMQSTLREFQNYFDVSCPPEKLVHDIILAQASRHAIVHSLSIADEKFISQVNFAKKRTLLKEIELNSELKFAEADIMSIEESMLGFIHHLIEDISGKIN</sequence>
<dbReference type="Gene3D" id="3.90.580.10">
    <property type="entry name" value="Zinc finger, CHC2-type domain"/>
    <property type="match status" value="1"/>
</dbReference>
<evidence type="ECO:0000256" key="1">
    <source>
        <dbReference type="ARBA" id="ARBA00022723"/>
    </source>
</evidence>
<accession>A0ABZ2Z7N1</accession>
<keyword evidence="6" id="KW-1185">Reference proteome</keyword>
<dbReference type="PANTHER" id="PTHR30313:SF2">
    <property type="entry name" value="DNA PRIMASE"/>
    <property type="match status" value="1"/>
</dbReference>
<keyword evidence="1" id="KW-0479">Metal-binding</keyword>
<proteinExistence type="predicted"/>
<feature type="domain" description="Zinc finger CHC2-type" evidence="4">
    <location>
        <begin position="27"/>
        <end position="81"/>
    </location>
</feature>
<evidence type="ECO:0000256" key="3">
    <source>
        <dbReference type="ARBA" id="ARBA00022833"/>
    </source>
</evidence>
<gene>
    <name evidence="5" type="ORF">WJU22_05260</name>
</gene>
<dbReference type="Proteomes" id="UP001449657">
    <property type="component" value="Chromosome"/>
</dbReference>
<dbReference type="SUPFAM" id="SSF57783">
    <property type="entry name" value="Zinc beta-ribbon"/>
    <property type="match status" value="1"/>
</dbReference>
<evidence type="ECO:0000259" key="4">
    <source>
        <dbReference type="SMART" id="SM00400"/>
    </source>
</evidence>
<dbReference type="Pfam" id="PF01807">
    <property type="entry name" value="Zn_ribbon_DnaG"/>
    <property type="match status" value="1"/>
</dbReference>
<reference evidence="5 6" key="1">
    <citation type="submission" date="2024-03" db="EMBL/GenBank/DDBJ databases">
        <title>Chitinophaga caseinilytica sp. nov., a casein hydrolysing bacterium isolated from forest soil.</title>
        <authorList>
            <person name="Lee D.S."/>
            <person name="Han D.M."/>
            <person name="Baek J.H."/>
            <person name="Choi D.G."/>
            <person name="Jeon J.H."/>
            <person name="Jeon C.O."/>
        </authorList>
    </citation>
    <scope>NUCLEOTIDE SEQUENCE [LARGE SCALE GENOMIC DNA]</scope>
    <source>
        <strain evidence="5 6">KACC 19118</strain>
    </source>
</reference>
<dbReference type="InterPro" id="IPR050219">
    <property type="entry name" value="DnaG_primase"/>
</dbReference>
<dbReference type="PANTHER" id="PTHR30313">
    <property type="entry name" value="DNA PRIMASE"/>
    <property type="match status" value="1"/>
</dbReference>
<evidence type="ECO:0000256" key="2">
    <source>
        <dbReference type="ARBA" id="ARBA00022771"/>
    </source>
</evidence>
<organism evidence="5 6">
    <name type="scientific">Chitinophaga caseinilytica</name>
    <dbReference type="NCBI Taxonomy" id="2267521"/>
    <lineage>
        <taxon>Bacteria</taxon>
        <taxon>Pseudomonadati</taxon>
        <taxon>Bacteroidota</taxon>
        <taxon>Chitinophagia</taxon>
        <taxon>Chitinophagales</taxon>
        <taxon>Chitinophagaceae</taxon>
        <taxon>Chitinophaga</taxon>
    </lineage>
</organism>
<dbReference type="InterPro" id="IPR036977">
    <property type="entry name" value="DNA_primase_Znf_CHC2"/>
</dbReference>
<evidence type="ECO:0000313" key="6">
    <source>
        <dbReference type="Proteomes" id="UP001449657"/>
    </source>
</evidence>
<dbReference type="InterPro" id="IPR002694">
    <property type="entry name" value="Znf_CHC2"/>
</dbReference>
<dbReference type="EMBL" id="CP150096">
    <property type="protein sequence ID" value="WZN47583.1"/>
    <property type="molecule type" value="Genomic_DNA"/>
</dbReference>
<evidence type="ECO:0000313" key="5">
    <source>
        <dbReference type="EMBL" id="WZN47583.1"/>
    </source>
</evidence>
<keyword evidence="2" id="KW-0863">Zinc-finger</keyword>
<keyword evidence="3" id="KW-0862">Zinc</keyword>
<protein>
    <submittedName>
        <fullName evidence="5">CHC2 zinc finger domain-containing protein</fullName>
    </submittedName>
</protein>
<name>A0ABZ2Z7N1_9BACT</name>